<gene>
    <name evidence="1" type="ORF">SAMN04488522_106182</name>
</gene>
<dbReference type="Pfam" id="PF19486">
    <property type="entry name" value="DUF6022"/>
    <property type="match status" value="1"/>
</dbReference>
<dbReference type="EMBL" id="FQUQ01000006">
    <property type="protein sequence ID" value="SHG59159.1"/>
    <property type="molecule type" value="Genomic_DNA"/>
</dbReference>
<dbReference type="Proteomes" id="UP000184287">
    <property type="component" value="Unassembled WGS sequence"/>
</dbReference>
<sequence length="176" mass="20339">MLSDKLKIMKTIHAKSSVNAIAIFIQEHMAQNWELTLKNHPLKLLKAYEEMSEAAYGVYFQLLLEPVILELRKLGFRMRPKLPGDLNISREWGEEQHRERWIWTTLKYPNGTDCGTIVIKIFHDHTRFRIPEMPLVIALKVTSKQEIIAGLSAISPDFAQAKDTKTEYAGYLESLK</sequence>
<protein>
    <submittedName>
        <fullName evidence="1">Uncharacterized protein</fullName>
    </submittedName>
</protein>
<dbReference type="AlphaFoldDB" id="A0A1M5L309"/>
<reference evidence="2" key="1">
    <citation type="submission" date="2016-11" db="EMBL/GenBank/DDBJ databases">
        <authorList>
            <person name="Varghese N."/>
            <person name="Submissions S."/>
        </authorList>
    </citation>
    <scope>NUCLEOTIDE SEQUENCE [LARGE SCALE GENOMIC DNA]</scope>
    <source>
        <strain evidence="2">DSM 16990</strain>
    </source>
</reference>
<name>A0A1M5L309_9SPHI</name>
<keyword evidence="2" id="KW-1185">Reference proteome</keyword>
<dbReference type="STRING" id="288992.SAMN04488522_106182"/>
<organism evidence="1 2">
    <name type="scientific">Pedobacter caeni</name>
    <dbReference type="NCBI Taxonomy" id="288992"/>
    <lineage>
        <taxon>Bacteria</taxon>
        <taxon>Pseudomonadati</taxon>
        <taxon>Bacteroidota</taxon>
        <taxon>Sphingobacteriia</taxon>
        <taxon>Sphingobacteriales</taxon>
        <taxon>Sphingobacteriaceae</taxon>
        <taxon>Pedobacter</taxon>
    </lineage>
</organism>
<dbReference type="InterPro" id="IPR046064">
    <property type="entry name" value="DUF6022"/>
</dbReference>
<evidence type="ECO:0000313" key="2">
    <source>
        <dbReference type="Proteomes" id="UP000184287"/>
    </source>
</evidence>
<proteinExistence type="predicted"/>
<evidence type="ECO:0000313" key="1">
    <source>
        <dbReference type="EMBL" id="SHG59159.1"/>
    </source>
</evidence>
<accession>A0A1M5L309</accession>